<comment type="caution">
    <text evidence="1">The sequence shown here is derived from an EMBL/GenBank/DDBJ whole genome shotgun (WGS) entry which is preliminary data.</text>
</comment>
<dbReference type="AlphaFoldDB" id="A0AAV0BIX2"/>
<proteinExistence type="predicted"/>
<protein>
    <submittedName>
        <fullName evidence="1">Uncharacterized protein</fullName>
    </submittedName>
</protein>
<keyword evidence="2" id="KW-1185">Reference proteome</keyword>
<organism evidence="1 2">
    <name type="scientific">Phakopsora pachyrhizi</name>
    <name type="common">Asian soybean rust disease fungus</name>
    <dbReference type="NCBI Taxonomy" id="170000"/>
    <lineage>
        <taxon>Eukaryota</taxon>
        <taxon>Fungi</taxon>
        <taxon>Dikarya</taxon>
        <taxon>Basidiomycota</taxon>
        <taxon>Pucciniomycotina</taxon>
        <taxon>Pucciniomycetes</taxon>
        <taxon>Pucciniales</taxon>
        <taxon>Phakopsoraceae</taxon>
        <taxon>Phakopsora</taxon>
    </lineage>
</organism>
<evidence type="ECO:0000313" key="2">
    <source>
        <dbReference type="Proteomes" id="UP001153365"/>
    </source>
</evidence>
<evidence type="ECO:0000313" key="1">
    <source>
        <dbReference type="EMBL" id="CAH7686520.1"/>
    </source>
</evidence>
<dbReference type="EMBL" id="CALTRL010005796">
    <property type="protein sequence ID" value="CAH7686520.1"/>
    <property type="molecule type" value="Genomic_DNA"/>
</dbReference>
<dbReference type="Proteomes" id="UP001153365">
    <property type="component" value="Unassembled WGS sequence"/>
</dbReference>
<sequence>MTSCTVQYAYAAELDLAASQGHHVSLSYTNITNARVYLLLDLDPSSLDPPYPHVFYLNNASRNKLAFACPDQNSLISILSAIRLAIWESGSGFGAPSLIKTTYTVVEEAWSQFRVTGRVFEAREQEGRERGAERGFCWILLDFEEERVAVEGNGWRHWKEWQKLDGGAHQGPSGWSKTTGAMDL</sequence>
<gene>
    <name evidence="1" type="ORF">PPACK8108_LOCUS21176</name>
</gene>
<name>A0AAV0BIX2_PHAPC</name>
<reference evidence="1" key="1">
    <citation type="submission" date="2022-06" db="EMBL/GenBank/DDBJ databases">
        <authorList>
            <consortium name="SYNGENTA / RWTH Aachen University"/>
        </authorList>
    </citation>
    <scope>NUCLEOTIDE SEQUENCE</scope>
</reference>
<accession>A0AAV0BIX2</accession>